<reference evidence="3 6" key="1">
    <citation type="journal article" date="2016" name="DNA Res.">
        <title>The complete genome sequencing of Prevotella intermedia strain OMA14 and a subsequent fine-scale, intra-species genomic comparison reveal an unusual amplification of conjugative and mobile transposons and identify a novel Prevotella-lineage-specific repeat.</title>
        <authorList>
            <person name="Naito M."/>
            <person name="Ogura Y."/>
            <person name="Itoh T."/>
            <person name="Shoji M."/>
            <person name="Okamoto M."/>
            <person name="Hayashi T."/>
            <person name="Nakayama K."/>
        </authorList>
    </citation>
    <scope>NUCLEOTIDE SEQUENCE [LARGE SCALE GENOMIC DNA]</scope>
    <source>
        <strain evidence="3 6">OMA14</strain>
    </source>
</reference>
<evidence type="ECO:0000313" key="7">
    <source>
        <dbReference type="Proteomes" id="UP000229323"/>
    </source>
</evidence>
<feature type="transmembrane region" description="Helical" evidence="1">
    <location>
        <begin position="161"/>
        <end position="186"/>
    </location>
</feature>
<dbReference type="Proteomes" id="UP000231201">
    <property type="component" value="Unassembled WGS sequence"/>
</dbReference>
<evidence type="ECO:0000313" key="5">
    <source>
        <dbReference type="EMBL" id="PJI24201.1"/>
    </source>
</evidence>
<name>A0A0T7APB0_PREIN</name>
<keyword evidence="1" id="KW-1133">Transmembrane helix</keyword>
<gene>
    <name evidence="4" type="ORF">CTI18_10905</name>
    <name evidence="2" type="ORF">CTM50_02410</name>
    <name evidence="5" type="ORF">CTM59_08655</name>
    <name evidence="3" type="ORF">PIOMA14_II_0405</name>
</gene>
<dbReference type="EMBL" id="AP014598">
    <property type="protein sequence ID" value="BAU18910.1"/>
    <property type="molecule type" value="Genomic_DNA"/>
</dbReference>
<reference evidence="4 8" key="2">
    <citation type="submission" date="2017-11" db="EMBL/GenBank/DDBJ databases">
        <title>Genome sequencing of Prevotella intermedia KCOM 1653.</title>
        <authorList>
            <person name="Kook J.-K."/>
            <person name="Park S.-N."/>
            <person name="Lim Y.K."/>
        </authorList>
    </citation>
    <scope>NUCLEOTIDE SEQUENCE [LARGE SCALE GENOMIC DNA]</scope>
    <source>
        <strain evidence="4 8">KCOM 1653</strain>
    </source>
</reference>
<organism evidence="3 6">
    <name type="scientific">Prevotella intermedia</name>
    <dbReference type="NCBI Taxonomy" id="28131"/>
    <lineage>
        <taxon>Bacteria</taxon>
        <taxon>Pseudomonadati</taxon>
        <taxon>Bacteroidota</taxon>
        <taxon>Bacteroidia</taxon>
        <taxon>Bacteroidales</taxon>
        <taxon>Prevotellaceae</taxon>
        <taxon>Prevotella</taxon>
    </lineage>
</organism>
<dbReference type="EMBL" id="PENH01000002">
    <property type="protein sequence ID" value="PJI24201.1"/>
    <property type="molecule type" value="Genomic_DNA"/>
</dbReference>
<evidence type="ECO:0000313" key="9">
    <source>
        <dbReference type="Proteomes" id="UP000231201"/>
    </source>
</evidence>
<dbReference type="Proteomes" id="UP000217431">
    <property type="component" value="Chromosome II"/>
</dbReference>
<evidence type="ECO:0000313" key="8">
    <source>
        <dbReference type="Proteomes" id="UP000230046"/>
    </source>
</evidence>
<dbReference type="STRING" id="28131.BWX40_10215"/>
<feature type="transmembrane region" description="Helical" evidence="1">
    <location>
        <begin position="206"/>
        <end position="227"/>
    </location>
</feature>
<feature type="transmembrane region" description="Helical" evidence="1">
    <location>
        <begin position="117"/>
        <end position="141"/>
    </location>
</feature>
<evidence type="ECO:0000313" key="6">
    <source>
        <dbReference type="Proteomes" id="UP000217431"/>
    </source>
</evidence>
<protein>
    <submittedName>
        <fullName evidence="2">DUF2975 domain-containing protein</fullName>
    </submittedName>
</protein>
<dbReference type="RefSeq" id="WP_088439296.1">
    <property type="nucleotide sequence ID" value="NZ_AP014598.1"/>
</dbReference>
<keyword evidence="1" id="KW-0472">Membrane</keyword>
<dbReference type="Proteomes" id="UP000229323">
    <property type="component" value="Chromosome"/>
</dbReference>
<dbReference type="AlphaFoldDB" id="A0A0T7APB0"/>
<dbReference type="Proteomes" id="UP000230046">
    <property type="component" value="Unassembled WGS sequence"/>
</dbReference>
<reference evidence="2 7" key="3">
    <citation type="submission" date="2017-11" db="EMBL/GenBank/DDBJ databases">
        <title>Genome sequencing of Prevotella intermedia KCOM 2033.</title>
        <authorList>
            <person name="Kook J.-K."/>
            <person name="Park S.-N."/>
            <person name="Lim Y.K."/>
        </authorList>
    </citation>
    <scope>NUCLEOTIDE SEQUENCE [LARGE SCALE GENOMIC DNA]</scope>
    <source>
        <strain evidence="2 7">KCOM 2033</strain>
    </source>
</reference>
<evidence type="ECO:0000256" key="1">
    <source>
        <dbReference type="SAM" id="Phobius"/>
    </source>
</evidence>
<evidence type="ECO:0000313" key="4">
    <source>
        <dbReference type="EMBL" id="PIK19431.1"/>
    </source>
</evidence>
<feature type="transmembrane region" description="Helical" evidence="1">
    <location>
        <begin position="7"/>
        <end position="25"/>
    </location>
</feature>
<dbReference type="EMBL" id="PEKN01000002">
    <property type="protein sequence ID" value="PIK19431.1"/>
    <property type="molecule type" value="Genomic_DNA"/>
</dbReference>
<evidence type="ECO:0000313" key="2">
    <source>
        <dbReference type="EMBL" id="ATV52011.1"/>
    </source>
</evidence>
<keyword evidence="1" id="KW-0812">Transmembrane</keyword>
<dbReference type="EMBL" id="CP024696">
    <property type="protein sequence ID" value="ATV52011.1"/>
    <property type="molecule type" value="Genomic_DNA"/>
</dbReference>
<dbReference type="InterPro" id="IPR021354">
    <property type="entry name" value="DUF2975"/>
</dbReference>
<evidence type="ECO:0000313" key="3">
    <source>
        <dbReference type="EMBL" id="BAU18910.1"/>
    </source>
</evidence>
<dbReference type="Pfam" id="PF11188">
    <property type="entry name" value="DUF2975"/>
    <property type="match status" value="1"/>
</dbReference>
<proteinExistence type="predicted"/>
<sequence length="237" mass="27251">MNKRLNLYCTILLCIMSAVILYSFYAVSKDMVSGFTAGVRSADIEAKIRNDKNYANSEEYKKLMQERDESEAWARAATISFKADLNAEPATFVNQKTGKPAKVWIRTADVNYQSPRYFIAVKSLCYFVMVVLLITVLVLSFKLIARFRNSENIFLTRNLKLIRIMAFSILAYYIIWWGITLVEVYFIQQSFSLAGQPIDIAGSLDFPNGLFEIPFIFIIYEIFAIGVRMREENQLTV</sequence>
<accession>A0A0T7APB0</accession>
<reference evidence="5 9" key="4">
    <citation type="submission" date="2017-11" db="EMBL/GenBank/DDBJ databases">
        <title>Genome sequencing of Prevotella intermedia KCOM 2833.</title>
        <authorList>
            <person name="Kook J.-K."/>
            <person name="Park S.-N."/>
            <person name="Lim Y.K."/>
        </authorList>
    </citation>
    <scope>NUCLEOTIDE SEQUENCE [LARGE SCALE GENOMIC DNA]</scope>
    <source>
        <strain evidence="5 9">KCOM 2833</strain>
    </source>
</reference>